<name>A0A2N3L553_9PROT</name>
<accession>A0A2N3L553</accession>
<feature type="transmembrane region" description="Helical" evidence="6">
    <location>
        <begin position="6"/>
        <end position="24"/>
    </location>
</feature>
<comment type="subcellular location">
    <subcellularLocation>
        <location evidence="1">Cell envelope</location>
    </subcellularLocation>
</comment>
<evidence type="ECO:0000313" key="8">
    <source>
        <dbReference type="EMBL" id="PKR57945.1"/>
    </source>
</evidence>
<dbReference type="Pfam" id="PF23914">
    <property type="entry name" value="TPR_CcmH_CycH"/>
    <property type="match status" value="1"/>
</dbReference>
<protein>
    <submittedName>
        <fullName evidence="8">C-type cytochrome biogenesis protein CcmI</fullName>
    </submittedName>
</protein>
<evidence type="ECO:0000256" key="2">
    <source>
        <dbReference type="ARBA" id="ARBA00022737"/>
    </source>
</evidence>
<feature type="domain" description="Cytochrome c-type biogenesis protein H TPR" evidence="7">
    <location>
        <begin position="187"/>
        <end position="302"/>
    </location>
</feature>
<proteinExistence type="predicted"/>
<dbReference type="GO" id="GO:0005886">
    <property type="term" value="C:plasma membrane"/>
    <property type="evidence" value="ECO:0007669"/>
    <property type="project" value="TreeGrafter"/>
</dbReference>
<evidence type="ECO:0000259" key="7">
    <source>
        <dbReference type="Pfam" id="PF23914"/>
    </source>
</evidence>
<evidence type="ECO:0000313" key="9">
    <source>
        <dbReference type="Proteomes" id="UP000233332"/>
    </source>
</evidence>
<keyword evidence="4" id="KW-0802">TPR repeat</keyword>
<comment type="caution">
    <text evidence="8">The sequence shown here is derived from an EMBL/GenBank/DDBJ whole genome shotgun (WGS) entry which is preliminary data.</text>
</comment>
<dbReference type="InterPro" id="IPR011990">
    <property type="entry name" value="TPR-like_helical_dom_sf"/>
</dbReference>
<organism evidence="8 9">
    <name type="scientific">Thalassospira lohafexi</name>
    <dbReference type="NCBI Taxonomy" id="744227"/>
    <lineage>
        <taxon>Bacteria</taxon>
        <taxon>Pseudomonadati</taxon>
        <taxon>Pseudomonadota</taxon>
        <taxon>Alphaproteobacteria</taxon>
        <taxon>Rhodospirillales</taxon>
        <taxon>Thalassospiraceae</taxon>
        <taxon>Thalassospira</taxon>
    </lineage>
</organism>
<gene>
    <name evidence="8" type="primary">ccmI</name>
    <name evidence="8" type="ORF">COO92_14410</name>
</gene>
<dbReference type="InterPro" id="IPR051263">
    <property type="entry name" value="C-type_cytochrome_biogenesis"/>
</dbReference>
<evidence type="ECO:0000256" key="5">
    <source>
        <dbReference type="SAM" id="MobiDB-lite"/>
    </source>
</evidence>
<feature type="region of interest" description="Disordered" evidence="5">
    <location>
        <begin position="31"/>
        <end position="52"/>
    </location>
</feature>
<evidence type="ECO:0000256" key="1">
    <source>
        <dbReference type="ARBA" id="ARBA00004196"/>
    </source>
</evidence>
<keyword evidence="6" id="KW-1133">Transmembrane helix</keyword>
<dbReference type="GO" id="GO:0017004">
    <property type="term" value="P:cytochrome complex assembly"/>
    <property type="evidence" value="ECO:0007669"/>
    <property type="project" value="UniProtKB-KW"/>
</dbReference>
<dbReference type="PANTHER" id="PTHR47870">
    <property type="entry name" value="CYTOCHROME C-TYPE BIOGENESIS PROTEIN CCMH"/>
    <property type="match status" value="1"/>
</dbReference>
<evidence type="ECO:0000256" key="6">
    <source>
        <dbReference type="SAM" id="Phobius"/>
    </source>
</evidence>
<dbReference type="InterPro" id="IPR017560">
    <property type="entry name" value="Cyt_c_biogenesis_CcmI"/>
</dbReference>
<keyword evidence="6" id="KW-0472">Membrane</keyword>
<keyword evidence="3" id="KW-0201">Cytochrome c-type biogenesis</keyword>
<dbReference type="Gene3D" id="1.25.40.10">
    <property type="entry name" value="Tetratricopeptide repeat domain"/>
    <property type="match status" value="2"/>
</dbReference>
<sequence>MTIAIVLGAVTLLVAGFVLWPIWINRKQAQSVRSDAKENPSDTNIDSKPDTAPDILRADDEILRDLAVYQDQLSEIDRDIDRGVLTTEQASAARIEVQRRILNADQRIKEQSAAQINIKGSPRLRPLIAGLVALFLIGGVGLYLDLGSPALPDRPIASRTAEINAVRQAEAMGQDRNDVLNRAVSDLSQKLLENPDNIQGWELLGASLMALGRPAEAQTAFLEAVKLSGRDGDYLAMYAESVIRADNGQINAIARGALTEAAKTDSTDPRIQYYLGLGDIQDGNYPAAIDRWVVLANNAPADAGWLPMVVSRIQDAALAQGIDIEGRLDVKPSPPMMAGPTEDDVKAAEEMTPQERQEMIASMVNNLAERLEAEPENPEGWARLIRAYSVIGDMDAAQAAYTRATTQFADRSELVARFTTLADELGLRVN</sequence>
<keyword evidence="6" id="KW-0812">Transmembrane</keyword>
<dbReference type="GO" id="GO:0030313">
    <property type="term" value="C:cell envelope"/>
    <property type="evidence" value="ECO:0007669"/>
    <property type="project" value="UniProtKB-SubCell"/>
</dbReference>
<dbReference type="InterPro" id="IPR056413">
    <property type="entry name" value="TPR_CcmH_CycH"/>
</dbReference>
<dbReference type="AlphaFoldDB" id="A0A2N3L553"/>
<keyword evidence="9" id="KW-1185">Reference proteome</keyword>
<dbReference type="NCBIfam" id="TIGR03142">
    <property type="entry name" value="cytochro_ccmI"/>
    <property type="match status" value="1"/>
</dbReference>
<keyword evidence="2" id="KW-0677">Repeat</keyword>
<evidence type="ECO:0000256" key="3">
    <source>
        <dbReference type="ARBA" id="ARBA00022748"/>
    </source>
</evidence>
<feature type="transmembrane region" description="Helical" evidence="6">
    <location>
        <begin position="127"/>
        <end position="144"/>
    </location>
</feature>
<feature type="compositionally biased region" description="Basic and acidic residues" evidence="5">
    <location>
        <begin position="34"/>
        <end position="52"/>
    </location>
</feature>
<dbReference type="SMART" id="SM00028">
    <property type="entry name" value="TPR"/>
    <property type="match status" value="2"/>
</dbReference>
<dbReference type="InterPro" id="IPR019734">
    <property type="entry name" value="TPR_rpt"/>
</dbReference>
<reference evidence="8 9" key="1">
    <citation type="submission" date="2017-09" db="EMBL/GenBank/DDBJ databases">
        <title>Biodiversity and function of Thalassospira species in the particle-attached aromatic-hydrocarbon-degrading consortia from the surface seawater of the China South Sea.</title>
        <authorList>
            <person name="Dong C."/>
            <person name="Lai Q."/>
            <person name="Shao Z."/>
        </authorList>
    </citation>
    <scope>NUCLEOTIDE SEQUENCE [LARGE SCALE GENOMIC DNA]</scope>
    <source>
        <strain evidence="8 9">139Z-12</strain>
    </source>
</reference>
<dbReference type="Proteomes" id="UP000233332">
    <property type="component" value="Unassembled WGS sequence"/>
</dbReference>
<dbReference type="SUPFAM" id="SSF48452">
    <property type="entry name" value="TPR-like"/>
    <property type="match status" value="1"/>
</dbReference>
<evidence type="ECO:0000256" key="4">
    <source>
        <dbReference type="ARBA" id="ARBA00022803"/>
    </source>
</evidence>
<dbReference type="EMBL" id="NXGX01000005">
    <property type="protein sequence ID" value="PKR57945.1"/>
    <property type="molecule type" value="Genomic_DNA"/>
</dbReference>
<dbReference type="PANTHER" id="PTHR47870:SF1">
    <property type="entry name" value="CYTOCHROME C-TYPE BIOGENESIS PROTEIN CCMH"/>
    <property type="match status" value="1"/>
</dbReference>
<dbReference type="RefSeq" id="WP_101303193.1">
    <property type="nucleotide sequence ID" value="NZ_NXGX01000005.1"/>
</dbReference>